<evidence type="ECO:0000313" key="2">
    <source>
        <dbReference type="Proteomes" id="UP000233469"/>
    </source>
</evidence>
<protein>
    <submittedName>
        <fullName evidence="1">Uncharacterized protein</fullName>
    </submittedName>
</protein>
<dbReference type="AlphaFoldDB" id="A0A2N1NCC2"/>
<reference evidence="1 2" key="2">
    <citation type="submission" date="2017-10" db="EMBL/GenBank/DDBJ databases">
        <title>Extensive intraspecific genome diversity in a model arbuscular mycorrhizal fungus.</title>
        <authorList>
            <person name="Chen E.C.H."/>
            <person name="Morin E."/>
            <person name="Baudet D."/>
            <person name="Noel J."/>
            <person name="Ndikumana S."/>
            <person name="Charron P."/>
            <person name="St-Onge C."/>
            <person name="Giorgi J."/>
            <person name="Grigoriev I.V."/>
            <person name="Roux C."/>
            <person name="Martin F.M."/>
            <person name="Corradi N."/>
        </authorList>
    </citation>
    <scope>NUCLEOTIDE SEQUENCE [LARGE SCALE GENOMIC DNA]</scope>
    <source>
        <strain evidence="1 2">C2</strain>
    </source>
</reference>
<organism evidence="1 2">
    <name type="scientific">Rhizophagus irregularis</name>
    <dbReference type="NCBI Taxonomy" id="588596"/>
    <lineage>
        <taxon>Eukaryota</taxon>
        <taxon>Fungi</taxon>
        <taxon>Fungi incertae sedis</taxon>
        <taxon>Mucoromycota</taxon>
        <taxon>Glomeromycotina</taxon>
        <taxon>Glomeromycetes</taxon>
        <taxon>Glomerales</taxon>
        <taxon>Glomeraceae</taxon>
        <taxon>Rhizophagus</taxon>
    </lineage>
</organism>
<name>A0A2N1NCC2_9GLOM</name>
<reference evidence="1 2" key="1">
    <citation type="submission" date="2016-04" db="EMBL/GenBank/DDBJ databases">
        <title>Genome analyses suggest a sexual origin of heterokaryosis in a supposedly ancient asexual fungus.</title>
        <authorList>
            <person name="Ropars J."/>
            <person name="Sedzielewska K."/>
            <person name="Noel J."/>
            <person name="Charron P."/>
            <person name="Farinelli L."/>
            <person name="Marton T."/>
            <person name="Kruger M."/>
            <person name="Pelin A."/>
            <person name="Brachmann A."/>
            <person name="Corradi N."/>
        </authorList>
    </citation>
    <scope>NUCLEOTIDE SEQUENCE [LARGE SCALE GENOMIC DNA]</scope>
    <source>
        <strain evidence="1 2">C2</strain>
    </source>
</reference>
<gene>
    <name evidence="1" type="ORF">RhiirC2_778279</name>
</gene>
<dbReference type="VEuPathDB" id="FungiDB:FUN_015180"/>
<comment type="caution">
    <text evidence="1">The sequence shown here is derived from an EMBL/GenBank/DDBJ whole genome shotgun (WGS) entry which is preliminary data.</text>
</comment>
<evidence type="ECO:0000313" key="1">
    <source>
        <dbReference type="EMBL" id="PKK71532.1"/>
    </source>
</evidence>
<dbReference type="VEuPathDB" id="FungiDB:RhiirA1_474886"/>
<sequence length="378" mass="43898">MASQSRQICTYFNIKGVAKSFSVNCQMDDHFVYIKVADLESTNDHLYQQDPHARAEWLNYKYGRPVVDHALFHAVRLDSSVTSDIQALLARNNVVMSRYFMQRLLTYFGNYDQKLIELKVELKVECSMNQVNFDRTREKKLRASGASNLSLSIYTKLINKAFNISKDPELAIKGNNTKLILFLSAGPLVINYVPQRLFQNIYYIEELILNKKFITFPPRLKLTYKNTMEEYPPKDGYENNRQLNVIARAIIIHPNLINIWKNIGYYEICSDVNDLVIRGVLLILFPSTPPNDWECPDVNTVVTRLKKFTDLGFKLTNTVINDILRLFEHRLNEIGDLLMNSFQQIRNEPKTVIISSCINNLNNLERNRNILKFLNGEN</sequence>
<dbReference type="VEuPathDB" id="FungiDB:RhiirFUN_010986"/>
<accession>A0A2N1NCC2</accession>
<dbReference type="EMBL" id="LLXL01000511">
    <property type="protein sequence ID" value="PKK71532.1"/>
    <property type="molecule type" value="Genomic_DNA"/>
</dbReference>
<dbReference type="Proteomes" id="UP000233469">
    <property type="component" value="Unassembled WGS sequence"/>
</dbReference>
<proteinExistence type="predicted"/>